<sequence>MQWPSERSPSELIDFYGDPVLHSSINTTWERDNIVDLVPPFAMRYSWGPPVTTLRFHKKCRDAFGEALLAVKKLYGTQGEIEAHRLHLTGGSLMVRLKRGSTKSWSTHSFGAALDIDPQHNPFRSKWRPGFIPLEAARAFEDCGLIWRGANGDCDPMHFQAVSR</sequence>
<evidence type="ECO:0000313" key="3">
    <source>
        <dbReference type="Proteomes" id="UP001317629"/>
    </source>
</evidence>
<reference evidence="2 3" key="1">
    <citation type="journal article" date="2023" name="Int. J. Syst. Evol. Microbiol.">
        <title>Methylocystis iwaonis sp. nov., a type II methane-oxidizing bacterium from surface soil of a rice paddy field in Japan, and emended description of the genus Methylocystis (ex Whittenbury et al. 1970) Bowman et al. 1993.</title>
        <authorList>
            <person name="Kaise H."/>
            <person name="Sawadogo J.B."/>
            <person name="Alam M.S."/>
            <person name="Ueno C."/>
            <person name="Dianou D."/>
            <person name="Shinjo R."/>
            <person name="Asakawa S."/>
        </authorList>
    </citation>
    <scope>NUCLEOTIDE SEQUENCE [LARGE SCALE GENOMIC DNA]</scope>
    <source>
        <strain evidence="2 3">SS37A-Re</strain>
    </source>
</reference>
<protein>
    <recommendedName>
        <fullName evidence="1">Peptidase M15C domain-containing protein</fullName>
    </recommendedName>
</protein>
<evidence type="ECO:0000313" key="2">
    <source>
        <dbReference type="EMBL" id="BDV33338.1"/>
    </source>
</evidence>
<dbReference type="Proteomes" id="UP001317629">
    <property type="component" value="Chromosome"/>
</dbReference>
<dbReference type="InterPro" id="IPR009045">
    <property type="entry name" value="Zn_M74/Hedgehog-like"/>
</dbReference>
<dbReference type="EMBL" id="AP027142">
    <property type="protein sequence ID" value="BDV33338.1"/>
    <property type="molecule type" value="Genomic_DNA"/>
</dbReference>
<dbReference type="RefSeq" id="WP_281930725.1">
    <property type="nucleotide sequence ID" value="NZ_AP027142.1"/>
</dbReference>
<organism evidence="2 3">
    <name type="scientific">Methylocystis iwaonis</name>
    <dbReference type="NCBI Taxonomy" id="2885079"/>
    <lineage>
        <taxon>Bacteria</taxon>
        <taxon>Pseudomonadati</taxon>
        <taxon>Pseudomonadota</taxon>
        <taxon>Alphaproteobacteria</taxon>
        <taxon>Hyphomicrobiales</taxon>
        <taxon>Methylocystaceae</taxon>
        <taxon>Methylocystis</taxon>
    </lineage>
</organism>
<name>A0ABM8E690_9HYPH</name>
<dbReference type="SUPFAM" id="SSF55166">
    <property type="entry name" value="Hedgehog/DD-peptidase"/>
    <property type="match status" value="1"/>
</dbReference>
<gene>
    <name evidence="2" type="ORF">SS37A_08670</name>
</gene>
<accession>A0ABM8E690</accession>
<dbReference type="InterPro" id="IPR039561">
    <property type="entry name" value="Peptidase_M15C"/>
</dbReference>
<proteinExistence type="predicted"/>
<evidence type="ECO:0000259" key="1">
    <source>
        <dbReference type="Pfam" id="PF13539"/>
    </source>
</evidence>
<feature type="domain" description="Peptidase M15C" evidence="1">
    <location>
        <begin position="100"/>
        <end position="160"/>
    </location>
</feature>
<keyword evidence="3" id="KW-1185">Reference proteome</keyword>
<dbReference type="Pfam" id="PF13539">
    <property type="entry name" value="Peptidase_M15_4"/>
    <property type="match status" value="1"/>
</dbReference>